<keyword evidence="2" id="KW-0805">Transcription regulation</keyword>
<proteinExistence type="predicted"/>
<dbReference type="RefSeq" id="XP_013953321.1">
    <property type="nucleotide sequence ID" value="XM_014097846.1"/>
</dbReference>
<dbReference type="SUPFAM" id="SSF57701">
    <property type="entry name" value="Zn2/Cys6 DNA-binding domain"/>
    <property type="match status" value="1"/>
</dbReference>
<dbReference type="Pfam" id="PF04082">
    <property type="entry name" value="Fungal_trans"/>
    <property type="match status" value="1"/>
</dbReference>
<dbReference type="CDD" id="cd12148">
    <property type="entry name" value="fungal_TF_MHR"/>
    <property type="match status" value="1"/>
</dbReference>
<dbReference type="PROSITE" id="PS00463">
    <property type="entry name" value="ZN2_CY6_FUNGAL_1"/>
    <property type="match status" value="1"/>
</dbReference>
<dbReference type="Gene3D" id="4.10.240.10">
    <property type="entry name" value="Zn(2)-C6 fungal-type DNA-binding domain"/>
    <property type="match status" value="1"/>
</dbReference>
<evidence type="ECO:0000259" key="6">
    <source>
        <dbReference type="PROSITE" id="PS50048"/>
    </source>
</evidence>
<comment type="caution">
    <text evidence="7">The sequence shown here is derived from an EMBL/GenBank/DDBJ whole genome shotgun (WGS) entry which is preliminary data.</text>
</comment>
<dbReference type="InterPro" id="IPR036864">
    <property type="entry name" value="Zn2-C6_fun-type_DNA-bd_sf"/>
</dbReference>
<evidence type="ECO:0000256" key="1">
    <source>
        <dbReference type="ARBA" id="ARBA00022723"/>
    </source>
</evidence>
<dbReference type="GO" id="GO:0008270">
    <property type="term" value="F:zinc ion binding"/>
    <property type="evidence" value="ECO:0007669"/>
    <property type="project" value="InterPro"/>
</dbReference>
<keyword evidence="8" id="KW-1185">Reference proteome</keyword>
<dbReference type="STRING" id="413071.G9N1Z9"/>
<feature type="compositionally biased region" description="Polar residues" evidence="5">
    <location>
        <begin position="44"/>
        <end position="62"/>
    </location>
</feature>
<feature type="non-terminal residue" evidence="7">
    <location>
        <position position="1"/>
    </location>
</feature>
<dbReference type="SMART" id="SM00066">
    <property type="entry name" value="GAL4"/>
    <property type="match status" value="1"/>
</dbReference>
<dbReference type="GO" id="GO:0000435">
    <property type="term" value="P:positive regulation of transcription from RNA polymerase II promoter by galactose"/>
    <property type="evidence" value="ECO:0007669"/>
    <property type="project" value="TreeGrafter"/>
</dbReference>
<evidence type="ECO:0000256" key="2">
    <source>
        <dbReference type="ARBA" id="ARBA00023015"/>
    </source>
</evidence>
<dbReference type="eggNOG" id="ENOG502RNV0">
    <property type="taxonomic scope" value="Eukaryota"/>
</dbReference>
<dbReference type="GO" id="GO:0000978">
    <property type="term" value="F:RNA polymerase II cis-regulatory region sequence-specific DNA binding"/>
    <property type="evidence" value="ECO:0007669"/>
    <property type="project" value="TreeGrafter"/>
</dbReference>
<gene>
    <name evidence="7" type="ORF">TRIVIDRAFT_133541</name>
</gene>
<name>G9N1Z9_HYPVG</name>
<dbReference type="InterPro" id="IPR001138">
    <property type="entry name" value="Zn2Cys6_DnaBD"/>
</dbReference>
<dbReference type="SMART" id="SM00906">
    <property type="entry name" value="Fungal_trans"/>
    <property type="match status" value="1"/>
</dbReference>
<dbReference type="HOGENOM" id="CLU_010839_0_0_1"/>
<dbReference type="PANTHER" id="PTHR47424:SF15">
    <property type="entry name" value="ZN(II)2CYS6 TRANSCRIPTION FACTOR (EUROFUNG)"/>
    <property type="match status" value="1"/>
</dbReference>
<dbReference type="PROSITE" id="PS50048">
    <property type="entry name" value="ZN2_CY6_FUNGAL_2"/>
    <property type="match status" value="1"/>
</dbReference>
<dbReference type="InterPro" id="IPR051127">
    <property type="entry name" value="Fungal_SecMet_Regulators"/>
</dbReference>
<dbReference type="GO" id="GO:0000981">
    <property type="term" value="F:DNA-binding transcription factor activity, RNA polymerase II-specific"/>
    <property type="evidence" value="ECO:0007669"/>
    <property type="project" value="InterPro"/>
</dbReference>
<evidence type="ECO:0000313" key="8">
    <source>
        <dbReference type="Proteomes" id="UP000007115"/>
    </source>
</evidence>
<evidence type="ECO:0000256" key="5">
    <source>
        <dbReference type="SAM" id="MobiDB-lite"/>
    </source>
</evidence>
<sequence length="540" mass="60938">IGKACEACRVRKTRCDGKEPCARCLNRSVSCVYRTRTRNRPRKSQTPARATVSSSGASNTDETPAPINVAPESQDRPKDDNSWGFHVHSVAAITTSPSSIIQLHYGPSSNFSMLHSIYRLITGIQTPLTRREEVAQVGPGLDLFQNRQLFFGDLADGKSTTISNDYSAMFLDKELCNRVLERYLCTFWHLLPILTKDDFRRRAELLYSSPGLFSFDSPDVVVVMLAMAIGASILEEEALAQFLFQRASQGAEKLDELVNIQAIHIPLLQAQFQLERSRPHSAFLYVGVASRKAVAAGLHRGISIRGQMRDCLQRRLTFWSLFIMETWVCFCLGRPTSISDPGCGVPVPAEEKFIHALVRLARLVSKCAARIYNQHHESLLHMWNAATELRHELQAYAEEQLFDVHLDIQGEPGTGECGFCKTIIASMYHHVQLLMFRPFLVLRGKLRTPAPQIGAESCDKLRELTWLDTACEYCLEPARQIIKYINKSCEINHLCKEAKYFSFFLEGACYVLGFDMLQDKSKVETHLPWLHVALDCLSSM</sequence>
<dbReference type="InterPro" id="IPR007219">
    <property type="entry name" value="XnlR_reg_dom"/>
</dbReference>
<dbReference type="PANTHER" id="PTHR47424">
    <property type="entry name" value="REGULATORY PROTEIN GAL4"/>
    <property type="match status" value="1"/>
</dbReference>
<evidence type="ECO:0000256" key="3">
    <source>
        <dbReference type="ARBA" id="ARBA00023163"/>
    </source>
</evidence>
<dbReference type="OMA" id="HESLLHM"/>
<dbReference type="CDD" id="cd00067">
    <property type="entry name" value="GAL4"/>
    <property type="match status" value="1"/>
</dbReference>
<dbReference type="Proteomes" id="UP000007115">
    <property type="component" value="Unassembled WGS sequence"/>
</dbReference>
<accession>G9N1Z9</accession>
<dbReference type="VEuPathDB" id="FungiDB:TRIVIDRAFT_133541"/>
<dbReference type="OrthoDB" id="2123952at2759"/>
<keyword evidence="3" id="KW-0804">Transcription</keyword>
<protein>
    <recommendedName>
        <fullName evidence="6">Zn(2)-C6 fungal-type domain-containing protein</fullName>
    </recommendedName>
</protein>
<dbReference type="EMBL" id="ABDF02000084">
    <property type="protein sequence ID" value="EHK19116.1"/>
    <property type="molecule type" value="Genomic_DNA"/>
</dbReference>
<dbReference type="GO" id="GO:0006351">
    <property type="term" value="P:DNA-templated transcription"/>
    <property type="evidence" value="ECO:0007669"/>
    <property type="project" value="InterPro"/>
</dbReference>
<dbReference type="GO" id="GO:0005634">
    <property type="term" value="C:nucleus"/>
    <property type="evidence" value="ECO:0007669"/>
    <property type="project" value="TreeGrafter"/>
</dbReference>
<organism evidence="7 8">
    <name type="scientific">Hypocrea virens (strain Gv29-8 / FGSC 10586)</name>
    <name type="common">Gliocladium virens</name>
    <name type="synonym">Trichoderma virens</name>
    <dbReference type="NCBI Taxonomy" id="413071"/>
    <lineage>
        <taxon>Eukaryota</taxon>
        <taxon>Fungi</taxon>
        <taxon>Dikarya</taxon>
        <taxon>Ascomycota</taxon>
        <taxon>Pezizomycotina</taxon>
        <taxon>Sordariomycetes</taxon>
        <taxon>Hypocreomycetidae</taxon>
        <taxon>Hypocreales</taxon>
        <taxon>Hypocreaceae</taxon>
        <taxon>Trichoderma</taxon>
    </lineage>
</organism>
<feature type="region of interest" description="Disordered" evidence="5">
    <location>
        <begin position="36"/>
        <end position="81"/>
    </location>
</feature>
<reference evidence="7 8" key="1">
    <citation type="journal article" date="2011" name="Genome Biol.">
        <title>Comparative genome sequence analysis underscores mycoparasitism as the ancestral life style of Trichoderma.</title>
        <authorList>
            <person name="Kubicek C.P."/>
            <person name="Herrera-Estrella A."/>
            <person name="Seidl-Seiboth V."/>
            <person name="Martinez D.A."/>
            <person name="Druzhinina I.S."/>
            <person name="Thon M."/>
            <person name="Zeilinger S."/>
            <person name="Casas-Flores S."/>
            <person name="Horwitz B.A."/>
            <person name="Mukherjee P.K."/>
            <person name="Mukherjee M."/>
            <person name="Kredics L."/>
            <person name="Alcaraz L.D."/>
            <person name="Aerts A."/>
            <person name="Antal Z."/>
            <person name="Atanasova L."/>
            <person name="Cervantes-Badillo M.G."/>
            <person name="Challacombe J."/>
            <person name="Chertkov O."/>
            <person name="McCluskey K."/>
            <person name="Coulpier F."/>
            <person name="Deshpande N."/>
            <person name="von Doehren H."/>
            <person name="Ebbole D.J."/>
            <person name="Esquivel-Naranjo E.U."/>
            <person name="Fekete E."/>
            <person name="Flipphi M."/>
            <person name="Glaser F."/>
            <person name="Gomez-Rodriguez E.Y."/>
            <person name="Gruber S."/>
            <person name="Han C."/>
            <person name="Henrissat B."/>
            <person name="Hermosa R."/>
            <person name="Hernandez-Onate M."/>
            <person name="Karaffa L."/>
            <person name="Kosti I."/>
            <person name="Le Crom S."/>
            <person name="Lindquist E."/>
            <person name="Lucas S."/>
            <person name="Luebeck M."/>
            <person name="Luebeck P.S."/>
            <person name="Margeot A."/>
            <person name="Metz B."/>
            <person name="Misra M."/>
            <person name="Nevalainen H."/>
            <person name="Omann M."/>
            <person name="Packer N."/>
            <person name="Perrone G."/>
            <person name="Uresti-Rivera E.E."/>
            <person name="Salamov A."/>
            <person name="Schmoll M."/>
            <person name="Seiboth B."/>
            <person name="Shapiro H."/>
            <person name="Sukno S."/>
            <person name="Tamayo-Ramos J.A."/>
            <person name="Tisch D."/>
            <person name="Wiest A."/>
            <person name="Wilkinson H.H."/>
            <person name="Zhang M."/>
            <person name="Coutinho P.M."/>
            <person name="Kenerley C.M."/>
            <person name="Monte E."/>
            <person name="Baker S.E."/>
            <person name="Grigoriev I.V."/>
        </authorList>
    </citation>
    <scope>NUCLEOTIDE SEQUENCE [LARGE SCALE GENOMIC DNA]</scope>
    <source>
        <strain evidence="8">Gv29-8 / FGSC 10586</strain>
    </source>
</reference>
<dbReference type="AlphaFoldDB" id="G9N1Z9"/>
<feature type="domain" description="Zn(2)-C6 fungal-type" evidence="6">
    <location>
        <begin position="4"/>
        <end position="33"/>
    </location>
</feature>
<keyword evidence="1" id="KW-0479">Metal-binding</keyword>
<feature type="non-terminal residue" evidence="7">
    <location>
        <position position="540"/>
    </location>
</feature>
<evidence type="ECO:0000256" key="4">
    <source>
        <dbReference type="ARBA" id="ARBA00023242"/>
    </source>
</evidence>
<keyword evidence="4" id="KW-0539">Nucleus</keyword>
<evidence type="ECO:0000313" key="7">
    <source>
        <dbReference type="EMBL" id="EHK19116.1"/>
    </source>
</evidence>
<dbReference type="Pfam" id="PF00172">
    <property type="entry name" value="Zn_clus"/>
    <property type="match status" value="1"/>
</dbReference>
<dbReference type="GeneID" id="25787612"/>
<dbReference type="InParanoid" id="G9N1Z9"/>